<evidence type="ECO:0000256" key="1">
    <source>
        <dbReference type="SAM" id="Coils"/>
    </source>
</evidence>
<keyword evidence="4" id="KW-1185">Reference proteome</keyword>
<evidence type="ECO:0000313" key="4">
    <source>
        <dbReference type="Proteomes" id="UP000251891"/>
    </source>
</evidence>
<evidence type="ECO:0000313" key="3">
    <source>
        <dbReference type="EMBL" id="RAY15677.1"/>
    </source>
</evidence>
<proteinExistence type="predicted"/>
<dbReference type="Gene3D" id="3.40.50.300">
    <property type="entry name" value="P-loop containing nucleotide triphosphate hydrolases"/>
    <property type="match status" value="1"/>
</dbReference>
<dbReference type="EMBL" id="QLYX01000003">
    <property type="protein sequence ID" value="RAY15677.1"/>
    <property type="molecule type" value="Genomic_DNA"/>
</dbReference>
<dbReference type="AlphaFoldDB" id="A0A365H9B9"/>
<dbReference type="OrthoDB" id="3444724at2"/>
<sequence length="1103" mass="115051">MADVGALDQPAEDVTFPPAADDALRRRFETAYGPLVGLYQLFEGRLRETPAPPGTLGWTADLAALRALRDGQVHGDPGELIRMMSDPSALPPVAFPDASAPAEPADAPAPAEDDATSPPASTLPTPAESGATDPPADPASTLPTPAEDLLPDTTTSPAADGATDPPADPTNTLPTPAEGLPSGTASSGSRPAPAEGSTTSPPADPTSTLPTPVEDLPSGTASSGSRPAPVEDLPSGTASSPAADGATSPPADATSTLPEPVEEAPVEQWTPPDSTETVRLSIPSDAVLQEGPEPPADVPSEESSESIPAEDAPAGAAETVQTSVPEPAVGTTDEIIGRVLETPAACLVEAPAGAARAAFVGEVVRRLAAAGERVLVCGPDVAGAAEAIGAAEVRAVRVQATGDPRTSAGWTVRPVGETHHREWATELRRLRRELLLLEQWPRDRAALDALRAERDERERALAARRERLTAQVAAERTAIETGRRELAAAREARERLAADRQRLGEETETFRAEQETLQAAADEAAGTADEHTRKAEDAYSHAVAVEERLATCSRELGAARERAGTLTEDLGQAERALPKAAAEAERLAADSTAAEAEGHACYYRLRAAESALAAARQKLSLGQRMHVLPSPPEVVELRRQVTERNLEAEEAAEHGRRVHEAFVRADAHHARLATFLTEGGRELVALKEMIERLAGELERLPAELEQARAEQQALAREAAAAVERSVQASAAARHAGQLLRQAEERLGDAELAARNAAADVERTEAAIEAAGRRQAEAETGLTALAEEAAVELPRAEAEIGAAVETEAHSRERVAGICGAGPDDNLASLVEPVRRRAVAEVEQLARRTELVGTVTDPSGIGAPVPGGNPAEATAPLSPPPEPVREAGSGIGRPRPATAEFGIRPATPAAPRQAAPAPAADEAELAKVLLADAAVVCGPPVAVAALPALAEAGFDVLVVDDAGRVPDGDFLVAASRAGRWILVGDTAPPPRPYEVYEDHVRALGALHRAADAGDLASAVEAVPEDRRGPVRAEAERLLATELWARHYRFSYAQVAARLGDDPQAELERAIADRLGRGVLARCAPALHASRRNVLRAESASDPWAG</sequence>
<name>A0A365H9B9_9ACTN</name>
<organism evidence="3 4">
    <name type="scientific">Actinomadura craniellae</name>
    <dbReference type="NCBI Taxonomy" id="2231787"/>
    <lineage>
        <taxon>Bacteria</taxon>
        <taxon>Bacillati</taxon>
        <taxon>Actinomycetota</taxon>
        <taxon>Actinomycetes</taxon>
        <taxon>Streptosporangiales</taxon>
        <taxon>Thermomonosporaceae</taxon>
        <taxon>Actinomadura</taxon>
    </lineage>
</organism>
<dbReference type="RefSeq" id="WP_111864148.1">
    <property type="nucleotide sequence ID" value="NZ_QLYX01000003.1"/>
</dbReference>
<reference evidence="3 4" key="1">
    <citation type="submission" date="2018-06" db="EMBL/GenBank/DDBJ databases">
        <title>Actinomadura craniellae sp. nov. isolated from marine sponge Craniella sp.</title>
        <authorList>
            <person name="Li L."/>
            <person name="Xu Q.H."/>
            <person name="Lin H.W."/>
            <person name="Lu Y.H."/>
        </authorList>
    </citation>
    <scope>NUCLEOTIDE SEQUENCE [LARGE SCALE GENOMIC DNA]</scope>
    <source>
        <strain evidence="3 4">LHW63021</strain>
    </source>
</reference>
<feature type="coiled-coil region" evidence="1">
    <location>
        <begin position="690"/>
        <end position="773"/>
    </location>
</feature>
<feature type="compositionally biased region" description="Low complexity" evidence="2">
    <location>
        <begin position="197"/>
        <end position="212"/>
    </location>
</feature>
<feature type="compositionally biased region" description="Low complexity" evidence="2">
    <location>
        <begin position="96"/>
        <end position="129"/>
    </location>
</feature>
<feature type="coiled-coil region" evidence="1">
    <location>
        <begin position="447"/>
        <end position="506"/>
    </location>
</feature>
<feature type="compositionally biased region" description="Low complexity" evidence="2">
    <location>
        <begin position="151"/>
        <end position="177"/>
    </location>
</feature>
<feature type="region of interest" description="Disordered" evidence="2">
    <location>
        <begin position="853"/>
        <end position="887"/>
    </location>
</feature>
<feature type="compositionally biased region" description="Low complexity" evidence="2">
    <location>
        <begin position="305"/>
        <end position="314"/>
    </location>
</feature>
<feature type="region of interest" description="Disordered" evidence="2">
    <location>
        <begin position="77"/>
        <end position="323"/>
    </location>
</feature>
<gene>
    <name evidence="3" type="ORF">DPM19_07785</name>
</gene>
<protein>
    <submittedName>
        <fullName evidence="3">Uncharacterized protein</fullName>
    </submittedName>
</protein>
<keyword evidence="1" id="KW-0175">Coiled coil</keyword>
<dbReference type="Proteomes" id="UP000251891">
    <property type="component" value="Unassembled WGS sequence"/>
</dbReference>
<evidence type="ECO:0000256" key="2">
    <source>
        <dbReference type="SAM" id="MobiDB-lite"/>
    </source>
</evidence>
<dbReference type="InterPro" id="IPR027417">
    <property type="entry name" value="P-loop_NTPase"/>
</dbReference>
<accession>A0A365H9B9</accession>
<comment type="caution">
    <text evidence="3">The sequence shown here is derived from an EMBL/GenBank/DDBJ whole genome shotgun (WGS) entry which is preliminary data.</text>
</comment>